<sequence length="382" mass="42307">MCGAVLPGTWPTLATVSNFPSPCSHDKGQPRPLRSGPGTWAAGFIPASYLTGKGSATSDKVSFPDPRILHSYISVGWVCFVSPSTAAVTECSKSQICPSVLVPKHRGAWSFSIKHRLGRLEERHPELSPGFPISHSKVLMQAANERFEYPLRPMDISNSLQMLSTSQIEQENKEIILHQAWLTLVETLPPALAKQITRDLIANHLGHQFLQACCRDGGQSGAVIQSSGTKRYPRSAPNLIPFNRMDGSPQPSFGCLSMATEKTLKFSQPAPMVPRYLIHFVRVPPRQKFSSGMSPFILSSSSFSLRKSQQAHASSPKFKPFTSLHKLQWDDELISNNATNKMNSGKCETNHKLYSPTVDRTKLPELKTEQEARSHEHPIANW</sequence>
<proteinExistence type="predicted"/>
<dbReference type="VEuPathDB" id="FungiDB:HCDG_04308"/>
<evidence type="ECO:0000313" key="1">
    <source>
        <dbReference type="EMBL" id="EER41661.1"/>
    </source>
</evidence>
<reference evidence="2" key="1">
    <citation type="submission" date="2009-05" db="EMBL/GenBank/DDBJ databases">
        <title>The genome sequence of Ajellomyces capsulatus strain H143.</title>
        <authorList>
            <person name="Champion M."/>
            <person name="Cuomo C.A."/>
            <person name="Ma L.-J."/>
            <person name="Henn M.R."/>
            <person name="Sil A."/>
            <person name="Goldman B."/>
            <person name="Young S.K."/>
            <person name="Kodira C.D."/>
            <person name="Zeng Q."/>
            <person name="Koehrsen M."/>
            <person name="Alvarado L."/>
            <person name="Berlin A.M."/>
            <person name="Borenstein D."/>
            <person name="Chen Z."/>
            <person name="Engels R."/>
            <person name="Freedman E."/>
            <person name="Gellesch M."/>
            <person name="Goldberg J."/>
            <person name="Griggs A."/>
            <person name="Gujja S."/>
            <person name="Heiman D.I."/>
            <person name="Hepburn T.A."/>
            <person name="Howarth C."/>
            <person name="Jen D."/>
            <person name="Larson L."/>
            <person name="Lewis B."/>
            <person name="Mehta T."/>
            <person name="Park D."/>
            <person name="Pearson M."/>
            <person name="Roberts A."/>
            <person name="Saif S."/>
            <person name="Shea T.D."/>
            <person name="Shenoy N."/>
            <person name="Sisk P."/>
            <person name="Stolte C."/>
            <person name="Sykes S."/>
            <person name="Walk T."/>
            <person name="White J."/>
            <person name="Yandava C."/>
            <person name="Klein B."/>
            <person name="McEwen J.G."/>
            <person name="Puccia R."/>
            <person name="Goldman G.H."/>
            <person name="Felipe M.S."/>
            <person name="Nino-Vega G."/>
            <person name="San-Blas G."/>
            <person name="Taylor J.W."/>
            <person name="Mendoza L."/>
            <person name="Galagan J.E."/>
            <person name="Nusbaum C."/>
            <person name="Birren B.W."/>
        </authorList>
    </citation>
    <scope>NUCLEOTIDE SEQUENCE [LARGE SCALE GENOMIC DNA]</scope>
    <source>
        <strain evidence="2">H143</strain>
    </source>
</reference>
<evidence type="ECO:0000313" key="2">
    <source>
        <dbReference type="Proteomes" id="UP000002624"/>
    </source>
</evidence>
<dbReference type="Proteomes" id="UP000002624">
    <property type="component" value="Unassembled WGS sequence"/>
</dbReference>
<dbReference type="AlphaFoldDB" id="C6HDM7"/>
<organism evidence="1 2">
    <name type="scientific">Ajellomyces capsulatus (strain H143)</name>
    <name type="common">Darling's disease fungus</name>
    <name type="synonym">Histoplasma capsulatum</name>
    <dbReference type="NCBI Taxonomy" id="544712"/>
    <lineage>
        <taxon>Eukaryota</taxon>
        <taxon>Fungi</taxon>
        <taxon>Dikarya</taxon>
        <taxon>Ascomycota</taxon>
        <taxon>Pezizomycotina</taxon>
        <taxon>Eurotiomycetes</taxon>
        <taxon>Eurotiomycetidae</taxon>
        <taxon>Onygenales</taxon>
        <taxon>Ajellomycetaceae</taxon>
        <taxon>Histoplasma</taxon>
    </lineage>
</organism>
<dbReference type="EMBL" id="GG692423">
    <property type="protein sequence ID" value="EER41661.1"/>
    <property type="molecule type" value="Genomic_DNA"/>
</dbReference>
<accession>C6HDM7</accession>
<gene>
    <name evidence="1" type="ORF">HCDG_04308</name>
</gene>
<protein>
    <submittedName>
        <fullName evidence="1">Uncharacterized protein</fullName>
    </submittedName>
</protein>
<name>C6HDM7_AJECH</name>
<dbReference type="HOGENOM" id="CLU_723549_0_0_1"/>